<dbReference type="Pfam" id="PF00595">
    <property type="entry name" value="PDZ"/>
    <property type="match status" value="1"/>
</dbReference>
<dbReference type="AlphaFoldDB" id="A0A183CHU8"/>
<evidence type="ECO:0000259" key="6">
    <source>
        <dbReference type="PROSITE" id="PS50106"/>
    </source>
</evidence>
<dbReference type="InterPro" id="IPR015943">
    <property type="entry name" value="WD40/YVTN_repeat-like_dom_sf"/>
</dbReference>
<accession>A0A183CHU8</accession>
<dbReference type="PRINTS" id="PR00600">
    <property type="entry name" value="PP2APR55"/>
</dbReference>
<evidence type="ECO:0000256" key="3">
    <source>
        <dbReference type="ARBA" id="ARBA00022737"/>
    </source>
</evidence>
<dbReference type="InterPro" id="IPR001680">
    <property type="entry name" value="WD40_rpt"/>
</dbReference>
<dbReference type="PROSITE" id="PS01025">
    <property type="entry name" value="PR55_2"/>
    <property type="match status" value="1"/>
</dbReference>
<dbReference type="PROSITE" id="PS01024">
    <property type="entry name" value="PR55_1"/>
    <property type="match status" value="1"/>
</dbReference>
<dbReference type="InterPro" id="IPR018067">
    <property type="entry name" value="PP2A_PR55_CS"/>
</dbReference>
<dbReference type="InterPro" id="IPR036322">
    <property type="entry name" value="WD40_repeat_dom_sf"/>
</dbReference>
<dbReference type="GO" id="GO:0019888">
    <property type="term" value="F:protein phosphatase regulator activity"/>
    <property type="evidence" value="ECO:0007669"/>
    <property type="project" value="InterPro"/>
</dbReference>
<dbReference type="Proteomes" id="UP000050741">
    <property type="component" value="Unassembled WGS sequence"/>
</dbReference>
<dbReference type="PIRSF" id="PIRSF037309">
    <property type="entry name" value="PP2A_PR55"/>
    <property type="match status" value="1"/>
</dbReference>
<dbReference type="SMART" id="SM00228">
    <property type="entry name" value="PDZ"/>
    <property type="match status" value="1"/>
</dbReference>
<reference evidence="7" key="1">
    <citation type="submission" date="2013-12" db="EMBL/GenBank/DDBJ databases">
        <authorList>
            <person name="Aslett M."/>
        </authorList>
    </citation>
    <scope>NUCLEOTIDE SEQUENCE [LARGE SCALE GENOMIC DNA]</scope>
    <source>
        <strain evidence="7">Lindley</strain>
    </source>
</reference>
<evidence type="ECO:0000313" key="7">
    <source>
        <dbReference type="Proteomes" id="UP000050741"/>
    </source>
</evidence>
<organism evidence="7 8">
    <name type="scientific">Globodera pallida</name>
    <name type="common">Potato cyst nematode worm</name>
    <name type="synonym">Heterodera pallida</name>
    <dbReference type="NCBI Taxonomy" id="36090"/>
    <lineage>
        <taxon>Eukaryota</taxon>
        <taxon>Metazoa</taxon>
        <taxon>Ecdysozoa</taxon>
        <taxon>Nematoda</taxon>
        <taxon>Chromadorea</taxon>
        <taxon>Rhabditida</taxon>
        <taxon>Tylenchina</taxon>
        <taxon>Tylenchomorpha</taxon>
        <taxon>Tylenchoidea</taxon>
        <taxon>Heteroderidae</taxon>
        <taxon>Heteroderinae</taxon>
        <taxon>Globodera</taxon>
    </lineage>
</organism>
<dbReference type="PANTHER" id="PTHR11871">
    <property type="entry name" value="PROTEIN PHOSPHATASE PP2A REGULATORY SUBUNIT B"/>
    <property type="match status" value="1"/>
</dbReference>
<dbReference type="Gene3D" id="2.30.42.10">
    <property type="match status" value="1"/>
</dbReference>
<evidence type="ECO:0000256" key="5">
    <source>
        <dbReference type="SAM" id="MobiDB-lite"/>
    </source>
</evidence>
<dbReference type="InterPro" id="IPR000009">
    <property type="entry name" value="PP2A_PR55"/>
</dbReference>
<keyword evidence="3 4" id="KW-0677">Repeat</keyword>
<feature type="domain" description="PDZ" evidence="6">
    <location>
        <begin position="147"/>
        <end position="204"/>
    </location>
</feature>
<sequence>MDVPTSSSAQSSPMMPSTAEGTGDELHWRFSQIKGNIETDESPTDADIISCVEFSHDGELLATGDKGGRVVIFQRDQSGVYLNGVRTSEYNVYSTFQSHEPEFDYLKSLEIEEKINQIKWMKKKNAANFIISTNDKTNLPPTTNVFFVELRRGERGFGFSIRGGAEFGMPLFILKIADVGPAAGSAMQIGDQLVAIDGENKTVKLWKISERERKMADGGYNLRCDDGSRRFLGGRSAVPLHLPKLVSMELIVEASPRRVYANAHTYHINSISINSDQETFISADDLRVNLWHHEITNQSFNIVDIKPANMEELTEVITAAEFHPSLCHVFAYSSSKGIIRLCDMRDSALCDGPAKTFEEKEDPAAKSFFSEIISSVSDVKFSHNGRYLLTRDYLTVNVGVPRI</sequence>
<dbReference type="PROSITE" id="PS50106">
    <property type="entry name" value="PDZ"/>
    <property type="match status" value="1"/>
</dbReference>
<protein>
    <recommendedName>
        <fullName evidence="4">Serine/threonine-protein phosphatase 2A 55 kDa regulatory subunit B</fullName>
    </recommendedName>
</protein>
<dbReference type="Pfam" id="PF00400">
    <property type="entry name" value="WD40"/>
    <property type="match status" value="2"/>
</dbReference>
<comment type="similarity">
    <text evidence="1 4">Belongs to the phosphatase 2A regulatory subunit B family.</text>
</comment>
<evidence type="ECO:0000256" key="1">
    <source>
        <dbReference type="ARBA" id="ARBA00008259"/>
    </source>
</evidence>
<evidence type="ECO:0000256" key="4">
    <source>
        <dbReference type="RuleBase" id="RU331113"/>
    </source>
</evidence>
<reference evidence="7" key="2">
    <citation type="submission" date="2014-05" db="EMBL/GenBank/DDBJ databases">
        <title>The genome and life-stage specific transcriptomes of Globodera pallida elucidate key aspects of plant parasitism by a cyst nematode.</title>
        <authorList>
            <person name="Cotton J.A."/>
            <person name="Lilley C.J."/>
            <person name="Jones L.M."/>
            <person name="Kikuchi T."/>
            <person name="Reid A.J."/>
            <person name="Thorpe P."/>
            <person name="Tsai I.J."/>
            <person name="Beasley H."/>
            <person name="Blok V."/>
            <person name="Cock P.J.A."/>
            <person name="Van den Akker S.E."/>
            <person name="Holroyd N."/>
            <person name="Hunt M."/>
            <person name="Mantelin S."/>
            <person name="Naghra H."/>
            <person name="Pain A."/>
            <person name="Palomares-Rius J.E."/>
            <person name="Zarowiecki M."/>
            <person name="Berriman M."/>
            <person name="Jones J.T."/>
            <person name="Urwin P.E."/>
        </authorList>
    </citation>
    <scope>NUCLEOTIDE SEQUENCE [LARGE SCALE GENOMIC DNA]</scope>
    <source>
        <strain evidence="7">Lindley</strain>
    </source>
</reference>
<evidence type="ECO:0000313" key="8">
    <source>
        <dbReference type="WBParaSite" id="GPLIN_001245400"/>
    </source>
</evidence>
<dbReference type="SMART" id="SM00320">
    <property type="entry name" value="WD40"/>
    <property type="match status" value="3"/>
</dbReference>
<feature type="region of interest" description="Disordered" evidence="5">
    <location>
        <begin position="1"/>
        <end position="22"/>
    </location>
</feature>
<evidence type="ECO:0000256" key="2">
    <source>
        <dbReference type="ARBA" id="ARBA00022574"/>
    </source>
</evidence>
<feature type="compositionally biased region" description="Low complexity" evidence="5">
    <location>
        <begin position="1"/>
        <end position="19"/>
    </location>
</feature>
<dbReference type="Gene3D" id="2.130.10.10">
    <property type="entry name" value="YVTN repeat-like/Quinoprotein amine dehydrogenase"/>
    <property type="match status" value="2"/>
</dbReference>
<name>A0A183CHU8_GLOPA</name>
<reference evidence="8" key="3">
    <citation type="submission" date="2016-06" db="UniProtKB">
        <authorList>
            <consortium name="WormBaseParasite"/>
        </authorList>
    </citation>
    <scope>IDENTIFICATION</scope>
</reference>
<dbReference type="SUPFAM" id="SSF50978">
    <property type="entry name" value="WD40 repeat-like"/>
    <property type="match status" value="1"/>
</dbReference>
<dbReference type="GO" id="GO:0000159">
    <property type="term" value="C:protein phosphatase type 2A complex"/>
    <property type="evidence" value="ECO:0007669"/>
    <property type="project" value="UniProtKB-UniRule"/>
</dbReference>
<dbReference type="InterPro" id="IPR036034">
    <property type="entry name" value="PDZ_sf"/>
</dbReference>
<keyword evidence="7" id="KW-1185">Reference proteome</keyword>
<dbReference type="WBParaSite" id="GPLIN_001245400">
    <property type="protein sequence ID" value="GPLIN_001245400"/>
    <property type="gene ID" value="GPLIN_001245400"/>
</dbReference>
<dbReference type="SUPFAM" id="SSF50156">
    <property type="entry name" value="PDZ domain-like"/>
    <property type="match status" value="1"/>
</dbReference>
<keyword evidence="2 4" id="KW-0853">WD repeat</keyword>
<dbReference type="InterPro" id="IPR001478">
    <property type="entry name" value="PDZ"/>
</dbReference>
<proteinExistence type="inferred from homology"/>